<dbReference type="EMBL" id="VDCQ01000043">
    <property type="protein sequence ID" value="TNJ63426.1"/>
    <property type="molecule type" value="Genomic_DNA"/>
</dbReference>
<keyword evidence="3" id="KW-1185">Reference proteome</keyword>
<dbReference type="Proteomes" id="UP000307943">
    <property type="component" value="Unassembled WGS sequence"/>
</dbReference>
<organism evidence="2 3">
    <name type="scientific">Paenibacillus hemerocallicola</name>
    <dbReference type="NCBI Taxonomy" id="1172614"/>
    <lineage>
        <taxon>Bacteria</taxon>
        <taxon>Bacillati</taxon>
        <taxon>Bacillota</taxon>
        <taxon>Bacilli</taxon>
        <taxon>Bacillales</taxon>
        <taxon>Paenibacillaceae</taxon>
        <taxon>Paenibacillus</taxon>
    </lineage>
</organism>
<evidence type="ECO:0000313" key="2">
    <source>
        <dbReference type="EMBL" id="TNJ63426.1"/>
    </source>
</evidence>
<dbReference type="PANTHER" id="PTHR33495:SF6">
    <property type="entry name" value="ANTI-SIGMA FACTOR ANTAGONIST"/>
    <property type="match status" value="1"/>
</dbReference>
<evidence type="ECO:0000313" key="3">
    <source>
        <dbReference type="Proteomes" id="UP000307943"/>
    </source>
</evidence>
<evidence type="ECO:0000259" key="1">
    <source>
        <dbReference type="PROSITE" id="PS50801"/>
    </source>
</evidence>
<comment type="caution">
    <text evidence="2">The sequence shown here is derived from an EMBL/GenBank/DDBJ whole genome shotgun (WGS) entry which is preliminary data.</text>
</comment>
<dbReference type="Pfam" id="PF01740">
    <property type="entry name" value="STAS"/>
    <property type="match status" value="1"/>
</dbReference>
<dbReference type="AlphaFoldDB" id="A0A5C4T3G0"/>
<feature type="domain" description="STAS" evidence="1">
    <location>
        <begin position="49"/>
        <end position="119"/>
    </location>
</feature>
<dbReference type="RefSeq" id="WP_139605111.1">
    <property type="nucleotide sequence ID" value="NZ_VDCQ01000043.1"/>
</dbReference>
<dbReference type="SUPFAM" id="SSF52091">
    <property type="entry name" value="SpoIIaa-like"/>
    <property type="match status" value="1"/>
</dbReference>
<protein>
    <submittedName>
        <fullName evidence="2">STAS domain-containing protein</fullName>
    </submittedName>
</protein>
<dbReference type="InterPro" id="IPR036513">
    <property type="entry name" value="STAS_dom_sf"/>
</dbReference>
<dbReference type="PANTHER" id="PTHR33495">
    <property type="entry name" value="ANTI-SIGMA FACTOR ANTAGONIST TM_1081-RELATED-RELATED"/>
    <property type="match status" value="1"/>
</dbReference>
<proteinExistence type="predicted"/>
<dbReference type="InterPro" id="IPR002645">
    <property type="entry name" value="STAS_dom"/>
</dbReference>
<dbReference type="Gene3D" id="3.30.750.24">
    <property type="entry name" value="STAS domain"/>
    <property type="match status" value="1"/>
</dbReference>
<dbReference type="PROSITE" id="PS50801">
    <property type="entry name" value="STAS"/>
    <property type="match status" value="1"/>
</dbReference>
<dbReference type="GO" id="GO:0043856">
    <property type="term" value="F:anti-sigma factor antagonist activity"/>
    <property type="evidence" value="ECO:0007669"/>
    <property type="project" value="TreeGrafter"/>
</dbReference>
<sequence length="123" mass="13992">MDTHFQVRLRSFERGIILDMNGDMTRQAEEEMLGQRSWETGLGASGPYLILNFTHVPYINSAGIAVLIRIVRAGMKGGFRTFAYGISPHFQKLFRMVGLTDYLMIYPDEYAVLQRIESLEASP</sequence>
<dbReference type="CDD" id="cd07043">
    <property type="entry name" value="STAS_anti-anti-sigma_factors"/>
    <property type="match status" value="1"/>
</dbReference>
<name>A0A5C4T3G0_9BACL</name>
<reference evidence="2 3" key="1">
    <citation type="submission" date="2019-05" db="EMBL/GenBank/DDBJ databases">
        <title>We sequenced the genome of Paenibacillus hemerocallicola KCTC 33185 for further insight into its adaptation and study the phylogeny of Paenibacillus.</title>
        <authorList>
            <person name="Narsing Rao M.P."/>
        </authorList>
    </citation>
    <scope>NUCLEOTIDE SEQUENCE [LARGE SCALE GENOMIC DNA]</scope>
    <source>
        <strain evidence="2 3">KCTC 33185</strain>
    </source>
</reference>
<accession>A0A5C4T3G0</accession>
<dbReference type="OrthoDB" id="119566at2"/>
<gene>
    <name evidence="2" type="ORF">FE784_25625</name>
</gene>